<feature type="domain" description="F-box" evidence="2">
    <location>
        <begin position="23"/>
        <end position="62"/>
    </location>
</feature>
<dbReference type="CDD" id="cd22160">
    <property type="entry name" value="F-box_AtFBL13-like"/>
    <property type="match status" value="1"/>
</dbReference>
<name>A0A3B6U1Q3_WHEAT</name>
<evidence type="ECO:0000259" key="3">
    <source>
        <dbReference type="Pfam" id="PF24758"/>
    </source>
</evidence>
<evidence type="ECO:0000259" key="2">
    <source>
        <dbReference type="Pfam" id="PF00646"/>
    </source>
</evidence>
<evidence type="ECO:0000313" key="5">
    <source>
        <dbReference type="Proteomes" id="UP000019116"/>
    </source>
</evidence>
<feature type="domain" description="F-box/LRR-repeat protein 15/At3g58940/PEG3-like LRR" evidence="3">
    <location>
        <begin position="109"/>
        <end position="247"/>
    </location>
</feature>
<proteinExistence type="predicted"/>
<dbReference type="Gramene" id="TraesCAD_scaffold_025970_01G000200.1">
    <property type="protein sequence ID" value="TraesCAD_scaffold_025970_01G000200.1"/>
    <property type="gene ID" value="TraesCAD_scaffold_025970_01G000200"/>
</dbReference>
<dbReference type="Gene3D" id="1.20.1280.50">
    <property type="match status" value="1"/>
</dbReference>
<dbReference type="OrthoDB" id="685487at2759"/>
<sequence>MDQRESPGSERAGERDEIPGDLISRLPDDLLCTIISLLPTKDGGRTLAVSPRWRDLWRSAPLNLVIHSPVNPHSPSSVDPSAVSRILSEHLGPTRRFFFRGGDLGPQAESWFQSRALANLEELDIKFLPARPKEIFSLPPSALSSPALLVVKVAYCSIPDEISMDFPLLKHISLLDVSISGDVFHGLLSACRALESFYMSNVHAVGCLRVSSPTLRSIGFSKEYCGNTEIIIEDAPLLMRILVSQGISPDSLANSMRTVKVLSLRCSGQELDAVLNVLRWFPCLEKLCIVPHPMLIL</sequence>
<dbReference type="STRING" id="4565.A0A3B6U1Q3"/>
<dbReference type="Gramene" id="TraesWEE_scaffold_147876_01G000100.1">
    <property type="protein sequence ID" value="TraesWEE_scaffold_147876_01G000100.1"/>
    <property type="gene ID" value="TraesWEE_scaffold_147876_01G000100"/>
</dbReference>
<dbReference type="Pfam" id="PF00646">
    <property type="entry name" value="F-box"/>
    <property type="match status" value="1"/>
</dbReference>
<evidence type="ECO:0000256" key="1">
    <source>
        <dbReference type="SAM" id="MobiDB-lite"/>
    </source>
</evidence>
<accession>A0A3B6U1Q3</accession>
<dbReference type="SUPFAM" id="SSF52047">
    <property type="entry name" value="RNI-like"/>
    <property type="match status" value="1"/>
</dbReference>
<dbReference type="InterPro" id="IPR053781">
    <property type="entry name" value="F-box_AtFBL13-like"/>
</dbReference>
<dbReference type="SUPFAM" id="SSF81383">
    <property type="entry name" value="F-box domain"/>
    <property type="match status" value="1"/>
</dbReference>
<reference evidence="4" key="2">
    <citation type="submission" date="2018-10" db="UniProtKB">
        <authorList>
            <consortium name="EnsemblPlants"/>
        </authorList>
    </citation>
    <scope>IDENTIFICATION</scope>
</reference>
<dbReference type="InterPro" id="IPR055302">
    <property type="entry name" value="F-box_dom-containing"/>
</dbReference>
<dbReference type="Pfam" id="PF24758">
    <property type="entry name" value="LRR_At5g56370"/>
    <property type="match status" value="2"/>
</dbReference>
<reference evidence="4" key="1">
    <citation type="submission" date="2018-08" db="EMBL/GenBank/DDBJ databases">
        <authorList>
            <person name="Rossello M."/>
        </authorList>
    </citation>
    <scope>NUCLEOTIDE SEQUENCE [LARGE SCALE GENOMIC DNA]</scope>
    <source>
        <strain evidence="4">cv. Chinese Spring</strain>
    </source>
</reference>
<dbReference type="PANTHER" id="PTHR32141:SF80">
    <property type="entry name" value="F-BOX DOMAIN-CONTAINING PROTEIN"/>
    <property type="match status" value="1"/>
</dbReference>
<dbReference type="OMA" id="EHLGPTR"/>
<dbReference type="InterPro" id="IPR032675">
    <property type="entry name" value="LRR_dom_sf"/>
</dbReference>
<dbReference type="PANTHER" id="PTHR32141">
    <property type="match status" value="1"/>
</dbReference>
<organism evidence="4">
    <name type="scientific">Triticum aestivum</name>
    <name type="common">Wheat</name>
    <dbReference type="NCBI Taxonomy" id="4565"/>
    <lineage>
        <taxon>Eukaryota</taxon>
        <taxon>Viridiplantae</taxon>
        <taxon>Streptophyta</taxon>
        <taxon>Embryophyta</taxon>
        <taxon>Tracheophyta</taxon>
        <taxon>Spermatophyta</taxon>
        <taxon>Magnoliopsida</taxon>
        <taxon>Liliopsida</taxon>
        <taxon>Poales</taxon>
        <taxon>Poaceae</taxon>
        <taxon>BOP clade</taxon>
        <taxon>Pooideae</taxon>
        <taxon>Triticodae</taxon>
        <taxon>Triticeae</taxon>
        <taxon>Triticinae</taxon>
        <taxon>Triticum</taxon>
    </lineage>
</organism>
<keyword evidence="5" id="KW-1185">Reference proteome</keyword>
<dbReference type="InterPro" id="IPR036047">
    <property type="entry name" value="F-box-like_dom_sf"/>
</dbReference>
<dbReference type="Gramene" id="TraesCLE_scaffold_199554_01G000100.1">
    <property type="protein sequence ID" value="TraesCLE_scaffold_199554_01G000100.1"/>
    <property type="gene ID" value="TraesCLE_scaffold_199554_01G000100"/>
</dbReference>
<dbReference type="InterPro" id="IPR055411">
    <property type="entry name" value="LRR_FXL15/At3g58940/PEG3-like"/>
</dbReference>
<dbReference type="Gramene" id="TraesROB_scaffold_031416_01G000200.1">
    <property type="protein sequence ID" value="TraesROB_scaffold_031416_01G000200.1"/>
    <property type="gene ID" value="TraesROB_scaffold_031416_01G000200"/>
</dbReference>
<feature type="domain" description="F-box/LRR-repeat protein 15/At3g58940/PEG3-like LRR" evidence="3">
    <location>
        <begin position="250"/>
        <end position="289"/>
    </location>
</feature>
<dbReference type="Gramene" id="TraesCSU02G123000.1">
    <property type="protein sequence ID" value="TraesCSU02G123000.1"/>
    <property type="gene ID" value="TraesCSU02G123000"/>
</dbReference>
<feature type="compositionally biased region" description="Basic and acidic residues" evidence="1">
    <location>
        <begin position="1"/>
        <end position="18"/>
    </location>
</feature>
<dbReference type="Gene3D" id="3.80.10.10">
    <property type="entry name" value="Ribonuclease Inhibitor"/>
    <property type="match status" value="1"/>
</dbReference>
<dbReference type="Proteomes" id="UP000019116">
    <property type="component" value="Chromosome Un"/>
</dbReference>
<protein>
    <submittedName>
        <fullName evidence="4">Uncharacterized protein</fullName>
    </submittedName>
</protein>
<dbReference type="AlphaFoldDB" id="A0A3B6U1Q3"/>
<evidence type="ECO:0000313" key="4">
    <source>
        <dbReference type="EnsemblPlants" id="TraesCSU02G123000.1"/>
    </source>
</evidence>
<feature type="region of interest" description="Disordered" evidence="1">
    <location>
        <begin position="1"/>
        <end position="21"/>
    </location>
</feature>
<dbReference type="InterPro" id="IPR001810">
    <property type="entry name" value="F-box_dom"/>
</dbReference>
<dbReference type="EnsemblPlants" id="TraesCSU02G123000.1">
    <property type="protein sequence ID" value="TraesCSU02G123000.1"/>
    <property type="gene ID" value="TraesCSU02G123000"/>
</dbReference>